<gene>
    <name evidence="2" type="ORF">CEUSTIGMA_g8866.t1</name>
</gene>
<keyword evidence="3" id="KW-1185">Reference proteome</keyword>
<dbReference type="OrthoDB" id="10265646at2759"/>
<feature type="region of interest" description="Disordered" evidence="1">
    <location>
        <begin position="1"/>
        <end position="28"/>
    </location>
</feature>
<dbReference type="Gene3D" id="6.10.110.10">
    <property type="match status" value="1"/>
</dbReference>
<reference evidence="2 3" key="1">
    <citation type="submission" date="2017-08" db="EMBL/GenBank/DDBJ databases">
        <title>Acidophilic green algal genome provides insights into adaptation to an acidic environment.</title>
        <authorList>
            <person name="Hirooka S."/>
            <person name="Hirose Y."/>
            <person name="Kanesaki Y."/>
            <person name="Higuchi S."/>
            <person name="Fujiwara T."/>
            <person name="Onuma R."/>
            <person name="Era A."/>
            <person name="Ohbayashi R."/>
            <person name="Uzuka A."/>
            <person name="Nozaki H."/>
            <person name="Yoshikawa H."/>
            <person name="Miyagishima S.Y."/>
        </authorList>
    </citation>
    <scope>NUCLEOTIDE SEQUENCE [LARGE SCALE GENOMIC DNA]</scope>
    <source>
        <strain evidence="2 3">NIES-2499</strain>
    </source>
</reference>
<feature type="compositionally biased region" description="Acidic residues" evidence="1">
    <location>
        <begin position="1"/>
        <end position="14"/>
    </location>
</feature>
<sequence length="181" mass="19652">MAYYDSYDDDDDDYDGNHEQNEYNENNSNHVSSEFAHWRGRGHNSSNLMQLTQSEIKAIEAMAPIMAQSLGYGPSGIVKRSLGAQGMQKERQELGYVPSMKEGGVSASLQSIGATGRVKPAAARALAAALYRNAHLQSSPKRLKGGSSAIAHHQPHHFTQNRLLLPTRAGGGLGCKGLRFL</sequence>
<evidence type="ECO:0000313" key="2">
    <source>
        <dbReference type="EMBL" id="GAX81436.1"/>
    </source>
</evidence>
<evidence type="ECO:0000256" key="1">
    <source>
        <dbReference type="SAM" id="MobiDB-lite"/>
    </source>
</evidence>
<accession>A0A250XEF7</accession>
<dbReference type="EMBL" id="BEGY01000065">
    <property type="protein sequence ID" value="GAX81436.1"/>
    <property type="molecule type" value="Genomic_DNA"/>
</dbReference>
<dbReference type="AlphaFoldDB" id="A0A250XEF7"/>
<dbReference type="InterPro" id="IPR038213">
    <property type="entry name" value="IFI6/IFI27-like_sf"/>
</dbReference>
<proteinExistence type="predicted"/>
<comment type="caution">
    <text evidence="2">The sequence shown here is derived from an EMBL/GenBank/DDBJ whole genome shotgun (WGS) entry which is preliminary data.</text>
</comment>
<organism evidence="2 3">
    <name type="scientific">Chlamydomonas eustigma</name>
    <dbReference type="NCBI Taxonomy" id="1157962"/>
    <lineage>
        <taxon>Eukaryota</taxon>
        <taxon>Viridiplantae</taxon>
        <taxon>Chlorophyta</taxon>
        <taxon>core chlorophytes</taxon>
        <taxon>Chlorophyceae</taxon>
        <taxon>CS clade</taxon>
        <taxon>Chlamydomonadales</taxon>
        <taxon>Chlamydomonadaceae</taxon>
        <taxon>Chlamydomonas</taxon>
    </lineage>
</organism>
<name>A0A250XEF7_9CHLO</name>
<evidence type="ECO:0000313" key="3">
    <source>
        <dbReference type="Proteomes" id="UP000232323"/>
    </source>
</evidence>
<protein>
    <submittedName>
        <fullName evidence="2">Uncharacterized protein</fullName>
    </submittedName>
</protein>
<dbReference type="Proteomes" id="UP000232323">
    <property type="component" value="Unassembled WGS sequence"/>
</dbReference>